<dbReference type="GO" id="GO:0016620">
    <property type="term" value="F:oxidoreductase activity, acting on the aldehyde or oxo group of donors, NAD or NADP as acceptor"/>
    <property type="evidence" value="ECO:0007669"/>
    <property type="project" value="InterPro"/>
</dbReference>
<organism evidence="5 6">
    <name type="scientific">Mycolicibacterium frederiksbergense</name>
    <dbReference type="NCBI Taxonomy" id="117567"/>
    <lineage>
        <taxon>Bacteria</taxon>
        <taxon>Bacillati</taxon>
        <taxon>Actinomycetota</taxon>
        <taxon>Actinomycetes</taxon>
        <taxon>Mycobacteriales</taxon>
        <taxon>Mycobacteriaceae</taxon>
        <taxon>Mycolicibacterium</taxon>
    </lineage>
</organism>
<dbReference type="Proteomes" id="UP000501849">
    <property type="component" value="Plasmid unnamed2"/>
</dbReference>
<evidence type="ECO:0000256" key="1">
    <source>
        <dbReference type="ARBA" id="ARBA00023002"/>
    </source>
</evidence>
<dbReference type="AlphaFoldDB" id="A0A6H0RY17"/>
<accession>A0A6H0RY17</accession>
<evidence type="ECO:0000259" key="4">
    <source>
        <dbReference type="Pfam" id="PF00171"/>
    </source>
</evidence>
<comment type="similarity">
    <text evidence="3">Belongs to the aldehyde dehydrogenase family.</text>
</comment>
<dbReference type="Gene3D" id="3.40.309.10">
    <property type="entry name" value="Aldehyde Dehydrogenase, Chain A, domain 2"/>
    <property type="match status" value="1"/>
</dbReference>
<dbReference type="Gene3D" id="3.40.605.10">
    <property type="entry name" value="Aldehyde Dehydrogenase, Chain A, domain 1"/>
    <property type="match status" value="1"/>
</dbReference>
<sequence length="214" mass="22787">MNVVTGAGGHAGEALVRHPNVRRLAFVGSVPTGLAIQRAAAEVCVKSVSLELGGKNPMIVFADADFDAAMAGAMRGMNFGWQGQSCGSTSRLFLHDDIYDAGVEWLREAVGALRVGDPMDPGSQMGPINSREQLEKDEAYIASAHADGARLITGGGRPSGADYEKGYWLQPTVFADVTPGMKIFNEEIFGPVLSVIRWSDVEGLRPAEWCMSGT</sequence>
<keyword evidence="5" id="KW-0614">Plasmid</keyword>
<keyword evidence="6" id="KW-1185">Reference proteome</keyword>
<feature type="active site" evidence="2">
    <location>
        <position position="51"/>
    </location>
</feature>
<gene>
    <name evidence="5" type="ORF">EXE63_01875</name>
</gene>
<dbReference type="SUPFAM" id="SSF53720">
    <property type="entry name" value="ALDH-like"/>
    <property type="match status" value="1"/>
</dbReference>
<dbReference type="InterPro" id="IPR029510">
    <property type="entry name" value="Ald_DH_CS_GLU"/>
</dbReference>
<dbReference type="EMBL" id="CP038798">
    <property type="protein sequence ID" value="QIV79806.1"/>
    <property type="molecule type" value="Genomic_DNA"/>
</dbReference>
<proteinExistence type="inferred from homology"/>
<evidence type="ECO:0000313" key="5">
    <source>
        <dbReference type="EMBL" id="QIV79806.1"/>
    </source>
</evidence>
<keyword evidence="1 3" id="KW-0560">Oxidoreductase</keyword>
<protein>
    <submittedName>
        <fullName evidence="5">Aldehyde dehydrogenase family protein</fullName>
    </submittedName>
</protein>
<reference evidence="5 6" key="1">
    <citation type="submission" date="2019-04" db="EMBL/GenBank/DDBJ databases">
        <title>Draft, Whole-Genome Sequence of the Anthracene-degrading Mycobacterium frederiksbergense LB501T, Isolated from a Polycyclic Aromatic Hydrocarbon (PAH)-Contaminated Soil.</title>
        <authorList>
            <person name="Augelletti F."/>
        </authorList>
    </citation>
    <scope>NUCLEOTIDE SEQUENCE [LARGE SCALE GENOMIC DNA]</scope>
    <source>
        <strain evidence="5 6">LB 501T</strain>
        <plasmid evidence="5 6">unnamed2</plasmid>
    </source>
</reference>
<dbReference type="Pfam" id="PF00171">
    <property type="entry name" value="Aldedh"/>
    <property type="match status" value="1"/>
</dbReference>
<dbReference type="KEGG" id="mfre:EXE63_01875"/>
<name>A0A6H0RY17_9MYCO</name>
<dbReference type="PANTHER" id="PTHR11699">
    <property type="entry name" value="ALDEHYDE DEHYDROGENASE-RELATED"/>
    <property type="match status" value="1"/>
</dbReference>
<evidence type="ECO:0000313" key="6">
    <source>
        <dbReference type="Proteomes" id="UP000501849"/>
    </source>
</evidence>
<dbReference type="InterPro" id="IPR015590">
    <property type="entry name" value="Aldehyde_DH_dom"/>
</dbReference>
<feature type="domain" description="Aldehyde dehydrogenase" evidence="4">
    <location>
        <begin position="1"/>
        <end position="202"/>
    </location>
</feature>
<geneLocation type="plasmid" evidence="5 6">
    <name>unnamed2</name>
</geneLocation>
<evidence type="ECO:0000256" key="2">
    <source>
        <dbReference type="PROSITE-ProRule" id="PRU10007"/>
    </source>
</evidence>
<evidence type="ECO:0000256" key="3">
    <source>
        <dbReference type="RuleBase" id="RU003345"/>
    </source>
</evidence>
<dbReference type="PROSITE" id="PS00687">
    <property type="entry name" value="ALDEHYDE_DEHYDR_GLU"/>
    <property type="match status" value="1"/>
</dbReference>
<dbReference type="InterPro" id="IPR016162">
    <property type="entry name" value="Ald_DH_N"/>
</dbReference>
<dbReference type="InterPro" id="IPR016161">
    <property type="entry name" value="Ald_DH/histidinol_DH"/>
</dbReference>
<dbReference type="InterPro" id="IPR016163">
    <property type="entry name" value="Ald_DH_C"/>
</dbReference>